<reference evidence="1 2" key="1">
    <citation type="submission" date="2024-06" db="EMBL/GenBank/DDBJ databases">
        <title>Complete genome of Phlyctema vagabunda strain 19-DSS-EL-015.</title>
        <authorList>
            <person name="Fiorenzani C."/>
        </authorList>
    </citation>
    <scope>NUCLEOTIDE SEQUENCE [LARGE SCALE GENOMIC DNA]</scope>
    <source>
        <strain evidence="1 2">19-DSS-EL-015</strain>
    </source>
</reference>
<keyword evidence="2" id="KW-1185">Reference proteome</keyword>
<proteinExistence type="predicted"/>
<comment type="caution">
    <text evidence="1">The sequence shown here is derived from an EMBL/GenBank/DDBJ whole genome shotgun (WGS) entry which is preliminary data.</text>
</comment>
<accession>A0ABR4PLF1</accession>
<organism evidence="1 2">
    <name type="scientific">Phlyctema vagabunda</name>
    <dbReference type="NCBI Taxonomy" id="108571"/>
    <lineage>
        <taxon>Eukaryota</taxon>
        <taxon>Fungi</taxon>
        <taxon>Dikarya</taxon>
        <taxon>Ascomycota</taxon>
        <taxon>Pezizomycotina</taxon>
        <taxon>Leotiomycetes</taxon>
        <taxon>Helotiales</taxon>
        <taxon>Dermateaceae</taxon>
        <taxon>Phlyctema</taxon>
    </lineage>
</organism>
<evidence type="ECO:0008006" key="3">
    <source>
        <dbReference type="Google" id="ProtNLM"/>
    </source>
</evidence>
<evidence type="ECO:0000313" key="1">
    <source>
        <dbReference type="EMBL" id="KAL3424174.1"/>
    </source>
</evidence>
<dbReference type="EMBL" id="JBFCZG010000003">
    <property type="protein sequence ID" value="KAL3424174.1"/>
    <property type="molecule type" value="Genomic_DNA"/>
</dbReference>
<evidence type="ECO:0000313" key="2">
    <source>
        <dbReference type="Proteomes" id="UP001629113"/>
    </source>
</evidence>
<dbReference type="Proteomes" id="UP001629113">
    <property type="component" value="Unassembled WGS sequence"/>
</dbReference>
<protein>
    <recommendedName>
        <fullName evidence="3">Apea-like HEPN domain-containing protein</fullName>
    </recommendedName>
</protein>
<gene>
    <name evidence="1" type="ORF">PVAG01_03455</name>
</gene>
<name>A0ABR4PLF1_9HELO</name>
<sequence>MWFVITSGHTFPIYIYHGVYSRSFHPRSPFEPRVVPDDLTAPVIHPSLIGFPPPNKPEPSATKELKVLKQYCRLGDYAGRVFNDLKLYNVDAPLPKLATDLAKLLGAEDHGGPMAIAIEGATCRIRNQGVGIDPVMAKFAVRAYAARNQVCHGEAGHLVVEKNWDALAHRVSSDLEALPELLPEDQIQHLTTWRQILHYYRDWYIVQDSDEKWQKREDDSIAQIPATVFAPGDRPISDLPPIVAKAWFSSGHFRADPAPLTSGNSKAEGIRAVCTALHSTPESPSKKPTSCSSEEPRTIPFMTHLMIRKNPRLLAALSTSILPTAAAISRSSGGILRDTLHDNKGCYTISLFANPLSPIPTLLLLPLQHCHSSHVGPLTH</sequence>